<accession>A0A4Y8S7W9</accession>
<dbReference type="InterPro" id="IPR036515">
    <property type="entry name" value="Transposase_17_sf"/>
</dbReference>
<keyword evidence="3" id="KW-1185">Reference proteome</keyword>
<dbReference type="EMBL" id="SOZE01000024">
    <property type="protein sequence ID" value="TFF35058.1"/>
    <property type="molecule type" value="Genomic_DNA"/>
</dbReference>
<proteinExistence type="predicted"/>
<sequence length="177" mass="20939">MDDIYKNKYRISPARLKGWDYGSHGLYYITICTKNRSHYFGEIEKGENETAFLNRTEIADVAESNWFSIPEFHPYVEVDSFVLMPNHLHGILFINRPDKLTWSTNKFGPQSKNLASILRGYKSSVTQYAKENAIEFVWQPRYYDHIIRNQKEYENIVGYIYNNPHNWLLNGDVIEDM</sequence>
<dbReference type="GO" id="GO:0043565">
    <property type="term" value="F:sequence-specific DNA binding"/>
    <property type="evidence" value="ECO:0007669"/>
    <property type="project" value="TreeGrafter"/>
</dbReference>
<dbReference type="PANTHER" id="PTHR36966:SF1">
    <property type="entry name" value="REP-ASSOCIATED TYROSINE TRANSPOSASE"/>
    <property type="match status" value="1"/>
</dbReference>
<dbReference type="InterPro" id="IPR002686">
    <property type="entry name" value="Transposase_17"/>
</dbReference>
<dbReference type="PANTHER" id="PTHR36966">
    <property type="entry name" value="REP-ASSOCIATED TYROSINE TRANSPOSASE"/>
    <property type="match status" value="1"/>
</dbReference>
<feature type="domain" description="Transposase IS200-like" evidence="1">
    <location>
        <begin position="22"/>
        <end position="163"/>
    </location>
</feature>
<evidence type="ECO:0000313" key="3">
    <source>
        <dbReference type="Proteomes" id="UP000297540"/>
    </source>
</evidence>
<protein>
    <recommendedName>
        <fullName evidence="1">Transposase IS200-like domain-containing protein</fullName>
    </recommendedName>
</protein>
<dbReference type="Gene3D" id="3.30.70.1290">
    <property type="entry name" value="Transposase IS200-like"/>
    <property type="match status" value="1"/>
</dbReference>
<dbReference type="OrthoDB" id="9794403at2"/>
<dbReference type="SUPFAM" id="SSF143422">
    <property type="entry name" value="Transposase IS200-like"/>
    <property type="match status" value="1"/>
</dbReference>
<dbReference type="Proteomes" id="UP000297540">
    <property type="component" value="Unassembled WGS sequence"/>
</dbReference>
<dbReference type="RefSeq" id="WP_133233954.1">
    <property type="nucleotide sequence ID" value="NZ_SOZE01000024.1"/>
</dbReference>
<comment type="caution">
    <text evidence="2">The sequence shown here is derived from an EMBL/GenBank/DDBJ whole genome shotgun (WGS) entry which is preliminary data.</text>
</comment>
<gene>
    <name evidence="2" type="ORF">E2R66_20150</name>
</gene>
<organism evidence="2 3">
    <name type="scientific">Mucilaginibacter psychrotolerans</name>
    <dbReference type="NCBI Taxonomy" id="1524096"/>
    <lineage>
        <taxon>Bacteria</taxon>
        <taxon>Pseudomonadati</taxon>
        <taxon>Bacteroidota</taxon>
        <taxon>Sphingobacteriia</taxon>
        <taxon>Sphingobacteriales</taxon>
        <taxon>Sphingobacteriaceae</taxon>
        <taxon>Mucilaginibacter</taxon>
    </lineage>
</organism>
<reference evidence="2 3" key="1">
    <citation type="journal article" date="2017" name="Int. J. Syst. Evol. Microbiol.">
        <title>Mucilaginibacterpsychrotolerans sp. nov., isolated from peatlands.</title>
        <authorList>
            <person name="Deng Y."/>
            <person name="Shen L."/>
            <person name="Xu B."/>
            <person name="Liu Y."/>
            <person name="Gu Z."/>
            <person name="Liu H."/>
            <person name="Zhou Y."/>
        </authorList>
    </citation>
    <scope>NUCLEOTIDE SEQUENCE [LARGE SCALE GENOMIC DNA]</scope>
    <source>
        <strain evidence="2 3">NH7-4</strain>
    </source>
</reference>
<dbReference type="GO" id="GO:0004803">
    <property type="term" value="F:transposase activity"/>
    <property type="evidence" value="ECO:0007669"/>
    <property type="project" value="InterPro"/>
</dbReference>
<evidence type="ECO:0000259" key="1">
    <source>
        <dbReference type="SMART" id="SM01321"/>
    </source>
</evidence>
<dbReference type="GO" id="GO:0006313">
    <property type="term" value="P:DNA transposition"/>
    <property type="evidence" value="ECO:0007669"/>
    <property type="project" value="InterPro"/>
</dbReference>
<dbReference type="AlphaFoldDB" id="A0A4Y8S7W9"/>
<name>A0A4Y8S7W9_9SPHI</name>
<dbReference type="SMART" id="SM01321">
    <property type="entry name" value="Y1_Tnp"/>
    <property type="match status" value="1"/>
</dbReference>
<evidence type="ECO:0000313" key="2">
    <source>
        <dbReference type="EMBL" id="TFF35058.1"/>
    </source>
</evidence>
<dbReference type="InterPro" id="IPR052715">
    <property type="entry name" value="RAYT_transposase"/>
</dbReference>